<evidence type="ECO:0000313" key="3">
    <source>
        <dbReference type="Proteomes" id="UP000184465"/>
    </source>
</evidence>
<dbReference type="OrthoDB" id="2194542at2"/>
<dbReference type="PANTHER" id="PTHR40032:SF1">
    <property type="entry name" value="EXPORTED PROTEIN"/>
    <property type="match status" value="1"/>
</dbReference>
<evidence type="ECO:0000313" key="2">
    <source>
        <dbReference type="EMBL" id="SHJ79298.1"/>
    </source>
</evidence>
<name>A0A1M6M781_PARC5</name>
<feature type="domain" description="Putative amidase" evidence="1">
    <location>
        <begin position="208"/>
        <end position="367"/>
    </location>
</feature>
<dbReference type="STRING" id="1121301.SAMN02745912_01099"/>
<dbReference type="RefSeq" id="WP_073147764.1">
    <property type="nucleotide sequence ID" value="NZ_FRAG01000009.1"/>
</dbReference>
<dbReference type="PANTHER" id="PTHR40032">
    <property type="entry name" value="EXPORTED PROTEIN-RELATED"/>
    <property type="match status" value="1"/>
</dbReference>
<dbReference type="InterPro" id="IPR024301">
    <property type="entry name" value="Amidase_6"/>
</dbReference>
<gene>
    <name evidence="2" type="ORF">SAMN02745912_01099</name>
</gene>
<dbReference type="Pfam" id="PF12671">
    <property type="entry name" value="Amidase_6"/>
    <property type="match status" value="1"/>
</dbReference>
<sequence length="371" mass="43791">MIIVISRKRLFPFLIGILLLIIILLAYETYQFPVISTFITGNNEEAKFLINNFFEIRNKAIIKGDIDTIASLYDRDVKYGVWAYEHEKKKTQYLHKWSKKQGIKFYDIKSVIKFRSIKEREDGYRINFIASTEYKYYYKNEIEKKNMFRIGTYHSLDLKKVGNIWKIVREWYTDPFADSLHLDEIESAEITEYILSQKKSQFDNLNERRVKAVEYADRFCGAAADEEYGFNYNKKYINYNPLGGDCANFASQILYEGGKFRQTYTWKYDKGGSKAWVNAQAFKDYMIYSGRASKIAYGTYEQVYKASYKLLPGDFVAYQKKGKITHISVVTGADSKGYIYVHSHNTDRYRVPWDLGWNDKGIKFWLIKVHY</sequence>
<keyword evidence="3" id="KW-1185">Reference proteome</keyword>
<organism evidence="2 3">
    <name type="scientific">Paramaledivibacter caminithermalis (strain DSM 15212 / CIP 107654 / DViRD3)</name>
    <name type="common">Clostridium caminithermale</name>
    <dbReference type="NCBI Taxonomy" id="1121301"/>
    <lineage>
        <taxon>Bacteria</taxon>
        <taxon>Bacillati</taxon>
        <taxon>Bacillota</taxon>
        <taxon>Clostridia</taxon>
        <taxon>Peptostreptococcales</taxon>
        <taxon>Caminicellaceae</taxon>
        <taxon>Paramaledivibacter</taxon>
    </lineage>
</organism>
<evidence type="ECO:0000259" key="1">
    <source>
        <dbReference type="Pfam" id="PF12671"/>
    </source>
</evidence>
<proteinExistence type="predicted"/>
<dbReference type="Proteomes" id="UP000184465">
    <property type="component" value="Unassembled WGS sequence"/>
</dbReference>
<protein>
    <submittedName>
        <fullName evidence="2">Putative amidase domain-containing protein</fullName>
    </submittedName>
</protein>
<accession>A0A1M6M781</accession>
<reference evidence="2 3" key="1">
    <citation type="submission" date="2016-11" db="EMBL/GenBank/DDBJ databases">
        <authorList>
            <person name="Jaros S."/>
            <person name="Januszkiewicz K."/>
            <person name="Wedrychowicz H."/>
        </authorList>
    </citation>
    <scope>NUCLEOTIDE SEQUENCE [LARGE SCALE GENOMIC DNA]</scope>
    <source>
        <strain evidence="2 3">DSM 15212</strain>
    </source>
</reference>
<dbReference type="AlphaFoldDB" id="A0A1M6M781"/>
<dbReference type="EMBL" id="FRAG01000009">
    <property type="protein sequence ID" value="SHJ79298.1"/>
    <property type="molecule type" value="Genomic_DNA"/>
</dbReference>